<dbReference type="RefSeq" id="WP_184057091.1">
    <property type="nucleotide sequence ID" value="NZ_VZQQ01000003.1"/>
</dbReference>
<dbReference type="PANTHER" id="PTHR33930:SF2">
    <property type="entry name" value="BLR3452 PROTEIN"/>
    <property type="match status" value="1"/>
</dbReference>
<dbReference type="InterPro" id="IPR003779">
    <property type="entry name" value="CMD-like"/>
</dbReference>
<gene>
    <name evidence="2" type="ORF">F6X42_04700</name>
</gene>
<feature type="domain" description="Carboxymuconolactone decarboxylase-like" evidence="1">
    <location>
        <begin position="156"/>
        <end position="224"/>
    </location>
</feature>
<evidence type="ECO:0000313" key="2">
    <source>
        <dbReference type="EMBL" id="MBC8745951.1"/>
    </source>
</evidence>
<evidence type="ECO:0000313" key="3">
    <source>
        <dbReference type="Proteomes" id="UP000736373"/>
    </source>
</evidence>
<reference evidence="2 3" key="1">
    <citation type="submission" date="2019-09" db="EMBL/GenBank/DDBJ databases">
        <title>Paraburkholderia podalyriae sp. nov., A South African Podalyria-associated rhizobium.</title>
        <authorList>
            <person name="Mavima L."/>
            <person name="Beukes C.W."/>
            <person name="Palmer M."/>
            <person name="De Meyer S.E."/>
            <person name="James E.K."/>
            <person name="Maluk M."/>
            <person name="Avontuur J.R."/>
            <person name="Chan W.Y."/>
            <person name="Venter S.N."/>
            <person name="Steenkamp E.T."/>
        </authorList>
    </citation>
    <scope>NUCLEOTIDE SEQUENCE [LARGE SCALE GENOMIC DNA]</scope>
    <source>
        <strain evidence="2 3">WC7.3b</strain>
    </source>
</reference>
<protein>
    <submittedName>
        <fullName evidence="2">Carboxymuconolactone decarboxylase family protein</fullName>
    </submittedName>
</protein>
<comment type="caution">
    <text evidence="2">The sequence shown here is derived from an EMBL/GenBank/DDBJ whole genome shotgun (WGS) entry which is preliminary data.</text>
</comment>
<dbReference type="Pfam" id="PF02627">
    <property type="entry name" value="CMD"/>
    <property type="match status" value="2"/>
</dbReference>
<accession>A0ABR7PHV6</accession>
<dbReference type="InterPro" id="IPR029032">
    <property type="entry name" value="AhpD-like"/>
</dbReference>
<name>A0ABR7PHV6_9BURK</name>
<dbReference type="EMBL" id="VZQQ01000003">
    <property type="protein sequence ID" value="MBC8745951.1"/>
    <property type="molecule type" value="Genomic_DNA"/>
</dbReference>
<dbReference type="Gene3D" id="1.20.1290.10">
    <property type="entry name" value="AhpD-like"/>
    <property type="match status" value="1"/>
</dbReference>
<evidence type="ECO:0000259" key="1">
    <source>
        <dbReference type="Pfam" id="PF02627"/>
    </source>
</evidence>
<sequence>MHYDQDQLDGTFDDPRVPERLRLTAPTSFEAAARFWRVAIGDEHLSPRMKELVLLALHASATALNEKAIRRHVERARVAGASEHDVIDVLLSIVGLSNHALYFAVPILLEELRATRGPDAAELPSTRSDIEEIREDFVKTRGFWNEQRDTIARLLPDYFKALSGLSTEPWKHGSLTPKERELIYIAIDSSVTHMYGTGLALHIRHALQHGATREEILTIFQLGALTGLETFILGSEALFGRN</sequence>
<feature type="domain" description="Carboxymuconolactone decarboxylase-like" evidence="1">
    <location>
        <begin position="26"/>
        <end position="91"/>
    </location>
</feature>
<dbReference type="Proteomes" id="UP000736373">
    <property type="component" value="Unassembled WGS sequence"/>
</dbReference>
<organism evidence="2 3">
    <name type="scientific">Paraburkholderia podalyriae</name>
    <dbReference type="NCBI Taxonomy" id="1938811"/>
    <lineage>
        <taxon>Bacteria</taxon>
        <taxon>Pseudomonadati</taxon>
        <taxon>Pseudomonadota</taxon>
        <taxon>Betaproteobacteria</taxon>
        <taxon>Burkholderiales</taxon>
        <taxon>Burkholderiaceae</taxon>
        <taxon>Paraburkholderia</taxon>
    </lineage>
</organism>
<dbReference type="PANTHER" id="PTHR33930">
    <property type="entry name" value="ALKYL HYDROPEROXIDE REDUCTASE AHPD"/>
    <property type="match status" value="1"/>
</dbReference>
<proteinExistence type="predicted"/>
<dbReference type="SUPFAM" id="SSF69118">
    <property type="entry name" value="AhpD-like"/>
    <property type="match status" value="1"/>
</dbReference>
<keyword evidence="3" id="KW-1185">Reference proteome</keyword>